<dbReference type="SMART" id="SM00220">
    <property type="entry name" value="S_TKc"/>
    <property type="match status" value="1"/>
</dbReference>
<evidence type="ECO:0000256" key="11">
    <source>
        <dbReference type="RuleBase" id="RU000304"/>
    </source>
</evidence>
<evidence type="ECO:0000256" key="4">
    <source>
        <dbReference type="ARBA" id="ARBA00022679"/>
    </source>
</evidence>
<evidence type="ECO:0000256" key="7">
    <source>
        <dbReference type="ARBA" id="ARBA00022840"/>
    </source>
</evidence>
<dbReference type="PANTHER" id="PTHR43895:SF32">
    <property type="entry name" value="SERINE_THREONINE-PROTEIN KINASE CHK1"/>
    <property type="match status" value="1"/>
</dbReference>
<dbReference type="InterPro" id="IPR017441">
    <property type="entry name" value="Protein_kinase_ATP_BS"/>
</dbReference>
<evidence type="ECO:0000313" key="14">
    <source>
        <dbReference type="Proteomes" id="UP001295684"/>
    </source>
</evidence>
<sequence>MATIGPYQCLRVIGKGGFSVVLLGQHQETGELCALKIMDKNPDHEEAMDQLVQNEVDVMKTISHPNVVNLLNYSMSENLIKPNGDSKEVYYLALELATGGELFDFLAETGPFSEELTRYYFKQLITTFAYLNENGVSHRDLKPENIMFDQDYNLKIADFGLSSDKALNFSKKGTLNYMAPEVLEGCAYNGHCVDLFAIGIITFLIYSKHPPFLKAANNDQYYRLLIGNRQDLFWAFHSKSKEEGYYSESLRDLLQWLFAFNPMERPSISEIMSHEWFNGPVPTHDEVKEIIELKKAAVLKENYQPDSEVPFSGSDPSTVGSTTWRSFGADENSTRKAAIYMPELKRFTQFFSTSEADILLGTFVLFAEKNGNEVKIDNDQYSATMKIAKEEEDEDPEMEMEIRVNVLQVDEKAPKYCVEFVKESGDKFEFNELYKDIREFFGGLANAKE</sequence>
<evidence type="ECO:0000313" key="13">
    <source>
        <dbReference type="EMBL" id="CAI2368141.1"/>
    </source>
</evidence>
<evidence type="ECO:0000256" key="9">
    <source>
        <dbReference type="ARBA" id="ARBA00048679"/>
    </source>
</evidence>
<evidence type="ECO:0000256" key="8">
    <source>
        <dbReference type="ARBA" id="ARBA00047899"/>
    </source>
</evidence>
<dbReference type="InterPro" id="IPR000719">
    <property type="entry name" value="Prot_kinase_dom"/>
</dbReference>
<comment type="subunit">
    <text evidence="1">Monomer.</text>
</comment>
<dbReference type="SUPFAM" id="SSF56112">
    <property type="entry name" value="Protein kinase-like (PK-like)"/>
    <property type="match status" value="1"/>
</dbReference>
<dbReference type="PANTHER" id="PTHR43895">
    <property type="entry name" value="CALCIUM/CALMODULIN-DEPENDENT PROTEIN KINASE KINASE-RELATED"/>
    <property type="match status" value="1"/>
</dbReference>
<dbReference type="FunFam" id="1.10.510.10:FF:000571">
    <property type="entry name" value="Maternal embryonic leucine zipper kinase"/>
    <property type="match status" value="1"/>
</dbReference>
<dbReference type="InterPro" id="IPR008271">
    <property type="entry name" value="Ser/Thr_kinase_AS"/>
</dbReference>
<dbReference type="Pfam" id="PF00069">
    <property type="entry name" value="Pkinase"/>
    <property type="match status" value="1"/>
</dbReference>
<dbReference type="InterPro" id="IPR011009">
    <property type="entry name" value="Kinase-like_dom_sf"/>
</dbReference>
<dbReference type="PROSITE" id="PS00107">
    <property type="entry name" value="PROTEIN_KINASE_ATP"/>
    <property type="match status" value="1"/>
</dbReference>
<keyword evidence="7 10" id="KW-0067">ATP-binding</keyword>
<keyword evidence="5 10" id="KW-0547">Nucleotide-binding</keyword>
<dbReference type="EMBL" id="CAMPGE010009269">
    <property type="protein sequence ID" value="CAI2368141.1"/>
    <property type="molecule type" value="Genomic_DNA"/>
</dbReference>
<reference evidence="13" key="1">
    <citation type="submission" date="2023-07" db="EMBL/GenBank/DDBJ databases">
        <authorList>
            <consortium name="AG Swart"/>
            <person name="Singh M."/>
            <person name="Singh A."/>
            <person name="Seah K."/>
            <person name="Emmerich C."/>
        </authorList>
    </citation>
    <scope>NUCLEOTIDE SEQUENCE</scope>
    <source>
        <strain evidence="13">DP1</strain>
    </source>
</reference>
<keyword evidence="14" id="KW-1185">Reference proteome</keyword>
<comment type="catalytic activity">
    <reaction evidence="9">
        <text>L-seryl-[protein] + ATP = O-phospho-L-seryl-[protein] + ADP + H(+)</text>
        <dbReference type="Rhea" id="RHEA:17989"/>
        <dbReference type="Rhea" id="RHEA-COMP:9863"/>
        <dbReference type="Rhea" id="RHEA-COMP:11604"/>
        <dbReference type="ChEBI" id="CHEBI:15378"/>
        <dbReference type="ChEBI" id="CHEBI:29999"/>
        <dbReference type="ChEBI" id="CHEBI:30616"/>
        <dbReference type="ChEBI" id="CHEBI:83421"/>
        <dbReference type="ChEBI" id="CHEBI:456216"/>
        <dbReference type="EC" id="2.7.11.1"/>
    </reaction>
</comment>
<keyword evidence="4" id="KW-0808">Transferase</keyword>
<feature type="domain" description="Protein kinase" evidence="12">
    <location>
        <begin position="7"/>
        <end position="277"/>
    </location>
</feature>
<dbReference type="PROSITE" id="PS50011">
    <property type="entry name" value="PROTEIN_KINASE_DOM"/>
    <property type="match status" value="1"/>
</dbReference>
<dbReference type="GO" id="GO:0004674">
    <property type="term" value="F:protein serine/threonine kinase activity"/>
    <property type="evidence" value="ECO:0007669"/>
    <property type="project" value="UniProtKB-KW"/>
</dbReference>
<evidence type="ECO:0000256" key="5">
    <source>
        <dbReference type="ARBA" id="ARBA00022741"/>
    </source>
</evidence>
<comment type="catalytic activity">
    <reaction evidence="8">
        <text>L-threonyl-[protein] + ATP = O-phospho-L-threonyl-[protein] + ADP + H(+)</text>
        <dbReference type="Rhea" id="RHEA:46608"/>
        <dbReference type="Rhea" id="RHEA-COMP:11060"/>
        <dbReference type="Rhea" id="RHEA-COMP:11605"/>
        <dbReference type="ChEBI" id="CHEBI:15378"/>
        <dbReference type="ChEBI" id="CHEBI:30013"/>
        <dbReference type="ChEBI" id="CHEBI:30616"/>
        <dbReference type="ChEBI" id="CHEBI:61977"/>
        <dbReference type="ChEBI" id="CHEBI:456216"/>
        <dbReference type="EC" id="2.7.11.1"/>
    </reaction>
</comment>
<evidence type="ECO:0000256" key="6">
    <source>
        <dbReference type="ARBA" id="ARBA00022777"/>
    </source>
</evidence>
<protein>
    <recommendedName>
        <fullName evidence="2">non-specific serine/threonine protein kinase</fullName>
        <ecNumber evidence="2">2.7.11.1</ecNumber>
    </recommendedName>
</protein>
<dbReference type="AlphaFoldDB" id="A0AAD1XEQ6"/>
<dbReference type="Proteomes" id="UP001295684">
    <property type="component" value="Unassembled WGS sequence"/>
</dbReference>
<feature type="binding site" evidence="10">
    <location>
        <position position="36"/>
    </location>
    <ligand>
        <name>ATP</name>
        <dbReference type="ChEBI" id="CHEBI:30616"/>
    </ligand>
</feature>
<name>A0AAD1XEQ6_EUPCR</name>
<gene>
    <name evidence="13" type="ORF">ECRASSUSDP1_LOCUS9430</name>
</gene>
<dbReference type="PROSITE" id="PS00108">
    <property type="entry name" value="PROTEIN_KINASE_ST"/>
    <property type="match status" value="1"/>
</dbReference>
<keyword evidence="3 11" id="KW-0723">Serine/threonine-protein kinase</keyword>
<evidence type="ECO:0000256" key="10">
    <source>
        <dbReference type="PROSITE-ProRule" id="PRU10141"/>
    </source>
</evidence>
<evidence type="ECO:0000256" key="3">
    <source>
        <dbReference type="ARBA" id="ARBA00022527"/>
    </source>
</evidence>
<proteinExistence type="inferred from homology"/>
<dbReference type="Gene3D" id="3.30.310.80">
    <property type="entry name" value="Kinase associated domain 1, KA1"/>
    <property type="match status" value="1"/>
</dbReference>
<keyword evidence="6" id="KW-0418">Kinase</keyword>
<comment type="similarity">
    <text evidence="11">Belongs to the protein kinase superfamily.</text>
</comment>
<comment type="caution">
    <text evidence="13">The sequence shown here is derived from an EMBL/GenBank/DDBJ whole genome shotgun (WGS) entry which is preliminary data.</text>
</comment>
<evidence type="ECO:0000256" key="2">
    <source>
        <dbReference type="ARBA" id="ARBA00012513"/>
    </source>
</evidence>
<dbReference type="GO" id="GO:0005524">
    <property type="term" value="F:ATP binding"/>
    <property type="evidence" value="ECO:0007669"/>
    <property type="project" value="UniProtKB-UniRule"/>
</dbReference>
<evidence type="ECO:0000256" key="1">
    <source>
        <dbReference type="ARBA" id="ARBA00011245"/>
    </source>
</evidence>
<dbReference type="Gene3D" id="1.10.510.10">
    <property type="entry name" value="Transferase(Phosphotransferase) domain 1"/>
    <property type="match status" value="1"/>
</dbReference>
<accession>A0AAD1XEQ6</accession>
<organism evidence="13 14">
    <name type="scientific">Euplotes crassus</name>
    <dbReference type="NCBI Taxonomy" id="5936"/>
    <lineage>
        <taxon>Eukaryota</taxon>
        <taxon>Sar</taxon>
        <taxon>Alveolata</taxon>
        <taxon>Ciliophora</taxon>
        <taxon>Intramacronucleata</taxon>
        <taxon>Spirotrichea</taxon>
        <taxon>Hypotrichia</taxon>
        <taxon>Euplotida</taxon>
        <taxon>Euplotidae</taxon>
        <taxon>Moneuplotes</taxon>
    </lineage>
</organism>
<evidence type="ECO:0000259" key="12">
    <source>
        <dbReference type="PROSITE" id="PS50011"/>
    </source>
</evidence>
<dbReference type="GO" id="GO:0007165">
    <property type="term" value="P:signal transduction"/>
    <property type="evidence" value="ECO:0007669"/>
    <property type="project" value="TreeGrafter"/>
</dbReference>
<dbReference type="EC" id="2.7.11.1" evidence="2"/>